<protein>
    <submittedName>
        <fullName evidence="1">Uncharacterized protein</fullName>
    </submittedName>
</protein>
<comment type="caution">
    <text evidence="1">The sequence shown here is derived from an EMBL/GenBank/DDBJ whole genome shotgun (WGS) entry which is preliminary data.</text>
</comment>
<keyword evidence="2" id="KW-1185">Reference proteome</keyword>
<dbReference type="OrthoDB" id="286650at2759"/>
<sequence length="233" mass="27785">MGNSCFEKRAVMPKEKRTYKELVIEALQSGLQILAQTECIINIDIDPQNSKLNEMIKQVLLEEKQKDSNIDDLSEISEREQENLDLELGVWKIQKLRKRLFQHTNYIAHLKIDTEISQENMIKIYNELFSKLAQKNIQYVVMPQMWINEYQYKVTMRENSDALFDQLFTWRNQDQKYRATFIVFHTQTEQAIQIVDSFLMIYNLYNPVIVENQSLQSNNINDEDMDEDQKMLQ</sequence>
<dbReference type="AlphaFoldDB" id="A0A8S1MH60"/>
<evidence type="ECO:0000313" key="2">
    <source>
        <dbReference type="Proteomes" id="UP000692954"/>
    </source>
</evidence>
<organism evidence="1 2">
    <name type="scientific">Paramecium sonneborni</name>
    <dbReference type="NCBI Taxonomy" id="65129"/>
    <lineage>
        <taxon>Eukaryota</taxon>
        <taxon>Sar</taxon>
        <taxon>Alveolata</taxon>
        <taxon>Ciliophora</taxon>
        <taxon>Intramacronucleata</taxon>
        <taxon>Oligohymenophorea</taxon>
        <taxon>Peniculida</taxon>
        <taxon>Parameciidae</taxon>
        <taxon>Paramecium</taxon>
    </lineage>
</organism>
<evidence type="ECO:0000313" key="1">
    <source>
        <dbReference type="EMBL" id="CAD8077721.1"/>
    </source>
</evidence>
<dbReference type="Proteomes" id="UP000692954">
    <property type="component" value="Unassembled WGS sequence"/>
</dbReference>
<proteinExistence type="predicted"/>
<dbReference type="EMBL" id="CAJJDN010000036">
    <property type="protein sequence ID" value="CAD8077721.1"/>
    <property type="molecule type" value="Genomic_DNA"/>
</dbReference>
<reference evidence="1" key="1">
    <citation type="submission" date="2021-01" db="EMBL/GenBank/DDBJ databases">
        <authorList>
            <consortium name="Genoscope - CEA"/>
            <person name="William W."/>
        </authorList>
    </citation>
    <scope>NUCLEOTIDE SEQUENCE</scope>
</reference>
<gene>
    <name evidence="1" type="ORF">PSON_ATCC_30995.1.T0360273</name>
</gene>
<accession>A0A8S1MH60</accession>
<name>A0A8S1MH60_9CILI</name>